<dbReference type="InterPro" id="IPR000994">
    <property type="entry name" value="Pept_M24"/>
</dbReference>
<dbReference type="InterPro" id="IPR001131">
    <property type="entry name" value="Peptidase_M24B_aminopep-P_CS"/>
</dbReference>
<evidence type="ECO:0000256" key="4">
    <source>
        <dbReference type="ARBA" id="ARBA00022801"/>
    </source>
</evidence>
<accession>A0A9X3WGD0</accession>
<dbReference type="FunFam" id="3.90.230.10:FF:000014">
    <property type="entry name" value="Aminopeptidase P family protein"/>
    <property type="match status" value="1"/>
</dbReference>
<dbReference type="Gene3D" id="3.90.230.10">
    <property type="entry name" value="Creatinase/methionine aminopeptidase superfamily"/>
    <property type="match status" value="1"/>
</dbReference>
<dbReference type="CDD" id="cd01092">
    <property type="entry name" value="APP-like"/>
    <property type="match status" value="1"/>
</dbReference>
<dbReference type="InterPro" id="IPR001714">
    <property type="entry name" value="Pept_M24_MAP"/>
</dbReference>
<dbReference type="PANTHER" id="PTHR46112">
    <property type="entry name" value="AMINOPEPTIDASE"/>
    <property type="match status" value="1"/>
</dbReference>
<dbReference type="InterPro" id="IPR050659">
    <property type="entry name" value="Peptidase_M24B"/>
</dbReference>
<evidence type="ECO:0000313" key="9">
    <source>
        <dbReference type="Proteomes" id="UP001145072"/>
    </source>
</evidence>
<dbReference type="GO" id="GO:0046872">
    <property type="term" value="F:metal ion binding"/>
    <property type="evidence" value="ECO:0007669"/>
    <property type="project" value="UniProtKB-KW"/>
</dbReference>
<protein>
    <submittedName>
        <fullName evidence="8">Xaa-Pro peptidase family protein</fullName>
    </submittedName>
</protein>
<sequence length="352" mass="39077">MANENVDAVFITSKANVYYISNYYTDPHERLVAVYITKSGDTTLIVPAMEKADALASGWKGDILTYSDSENPWELFAQHVNNHPPLSIGIEKNHMTVERQEALQGILPSCRFKNINELLASLRLLKDQSEYKLLKQAAQLADLGVKTGIESIEAGKGELEIVAQIEYILKQQGIRDMSFSTMVLSGQKTASPHGTPSLDQINSGDLVLFDLGVVFEGYCSDITRTVAYQSISQKQEDIYNTVLTAQQKAIDAVKSDTDIGLLNRIARSHIKEAGYGNYFTHRLGHGIGIDVHEYPSLNSNNTLKIQKGMSFTIEPGIYVPHIGGVRIEDQVFVTKEGPELLTKYPKELQIIK</sequence>
<dbReference type="EMBL" id="JAMQJZ010000001">
    <property type="protein sequence ID" value="MDC3419267.1"/>
    <property type="molecule type" value="Genomic_DNA"/>
</dbReference>
<name>A0A9X3WGD0_9BACI</name>
<evidence type="ECO:0000256" key="2">
    <source>
        <dbReference type="ARBA" id="ARBA00008766"/>
    </source>
</evidence>
<dbReference type="InterPro" id="IPR036005">
    <property type="entry name" value="Creatinase/aminopeptidase-like"/>
</dbReference>
<evidence type="ECO:0000256" key="5">
    <source>
        <dbReference type="ARBA" id="ARBA00023211"/>
    </source>
</evidence>
<dbReference type="Proteomes" id="UP001145072">
    <property type="component" value="Unassembled WGS sequence"/>
</dbReference>
<keyword evidence="4" id="KW-0378">Hydrolase</keyword>
<dbReference type="PRINTS" id="PR00599">
    <property type="entry name" value="MAPEPTIDASE"/>
</dbReference>
<dbReference type="InterPro" id="IPR029149">
    <property type="entry name" value="Creatin/AminoP/Spt16_N"/>
</dbReference>
<dbReference type="AlphaFoldDB" id="A0A9X3WGD0"/>
<dbReference type="PANTHER" id="PTHR46112:SF10">
    <property type="entry name" value="DIPEPTIDASE YKVY-RELATED"/>
    <property type="match status" value="1"/>
</dbReference>
<comment type="caution">
    <text evidence="8">The sequence shown here is derived from an EMBL/GenBank/DDBJ whole genome shotgun (WGS) entry which is preliminary data.</text>
</comment>
<evidence type="ECO:0000259" key="6">
    <source>
        <dbReference type="Pfam" id="PF00557"/>
    </source>
</evidence>
<comment type="similarity">
    <text evidence="2">Belongs to the peptidase M24B family.</text>
</comment>
<dbReference type="Pfam" id="PF00557">
    <property type="entry name" value="Peptidase_M24"/>
    <property type="match status" value="1"/>
</dbReference>
<dbReference type="Gene3D" id="3.40.350.10">
    <property type="entry name" value="Creatinase/prolidase N-terminal domain"/>
    <property type="match status" value="1"/>
</dbReference>
<evidence type="ECO:0000256" key="3">
    <source>
        <dbReference type="ARBA" id="ARBA00022723"/>
    </source>
</evidence>
<keyword evidence="3" id="KW-0479">Metal-binding</keyword>
<dbReference type="Pfam" id="PF01321">
    <property type="entry name" value="Creatinase_N"/>
    <property type="match status" value="1"/>
</dbReference>
<evidence type="ECO:0000259" key="7">
    <source>
        <dbReference type="Pfam" id="PF01321"/>
    </source>
</evidence>
<feature type="domain" description="Creatinase N-terminal" evidence="7">
    <location>
        <begin position="1"/>
        <end position="124"/>
    </location>
</feature>
<dbReference type="GO" id="GO:0004177">
    <property type="term" value="F:aminopeptidase activity"/>
    <property type="evidence" value="ECO:0007669"/>
    <property type="project" value="UniProtKB-ARBA"/>
</dbReference>
<evidence type="ECO:0000313" key="8">
    <source>
        <dbReference type="EMBL" id="MDC3419267.1"/>
    </source>
</evidence>
<dbReference type="PROSITE" id="PS00491">
    <property type="entry name" value="PROLINE_PEPTIDASE"/>
    <property type="match status" value="1"/>
</dbReference>
<evidence type="ECO:0000256" key="1">
    <source>
        <dbReference type="ARBA" id="ARBA00001936"/>
    </source>
</evidence>
<gene>
    <name evidence="8" type="ORF">NC661_02595</name>
</gene>
<dbReference type="SUPFAM" id="SSF53092">
    <property type="entry name" value="Creatinase/prolidase N-terminal domain"/>
    <property type="match status" value="1"/>
</dbReference>
<dbReference type="InterPro" id="IPR000587">
    <property type="entry name" value="Creatinase_N"/>
</dbReference>
<proteinExistence type="inferred from homology"/>
<keyword evidence="5" id="KW-0464">Manganese</keyword>
<dbReference type="SUPFAM" id="SSF55920">
    <property type="entry name" value="Creatinase/aminopeptidase"/>
    <property type="match status" value="1"/>
</dbReference>
<feature type="domain" description="Peptidase M24" evidence="6">
    <location>
        <begin position="133"/>
        <end position="335"/>
    </location>
</feature>
<comment type="cofactor">
    <cofactor evidence="1">
        <name>Mn(2+)</name>
        <dbReference type="ChEBI" id="CHEBI:29035"/>
    </cofactor>
</comment>
<keyword evidence="9" id="KW-1185">Reference proteome</keyword>
<reference evidence="8" key="1">
    <citation type="submission" date="2022-06" db="EMBL/GenBank/DDBJ databases">
        <title>Aquibacillus sp. a new bacterium isolated from soil saline samples.</title>
        <authorList>
            <person name="Galisteo C."/>
            <person name="De La Haba R."/>
            <person name="Sanchez-Porro C."/>
            <person name="Ventosa A."/>
        </authorList>
    </citation>
    <scope>NUCLEOTIDE SEQUENCE</scope>
    <source>
        <strain evidence="8">JCM 12387</strain>
    </source>
</reference>
<dbReference type="GO" id="GO:0008235">
    <property type="term" value="F:metalloexopeptidase activity"/>
    <property type="evidence" value="ECO:0007669"/>
    <property type="project" value="UniProtKB-ARBA"/>
</dbReference>
<organism evidence="8 9">
    <name type="scientific">Aquibacillus koreensis</name>
    <dbReference type="NCBI Taxonomy" id="279446"/>
    <lineage>
        <taxon>Bacteria</taxon>
        <taxon>Bacillati</taxon>
        <taxon>Bacillota</taxon>
        <taxon>Bacilli</taxon>
        <taxon>Bacillales</taxon>
        <taxon>Bacillaceae</taxon>
        <taxon>Aquibacillus</taxon>
    </lineage>
</organism>